<dbReference type="WBParaSite" id="JU765_v2.g15313.t1">
    <property type="protein sequence ID" value="JU765_v2.g15313.t1"/>
    <property type="gene ID" value="JU765_v2.g15313"/>
</dbReference>
<evidence type="ECO:0000313" key="1">
    <source>
        <dbReference type="Proteomes" id="UP000887576"/>
    </source>
</evidence>
<name>A0AC34QD23_9BILA</name>
<accession>A0AC34QD23</accession>
<reference evidence="2" key="1">
    <citation type="submission" date="2022-11" db="UniProtKB">
        <authorList>
            <consortium name="WormBaseParasite"/>
        </authorList>
    </citation>
    <scope>IDENTIFICATION</scope>
</reference>
<protein>
    <submittedName>
        <fullName evidence="2">Uncharacterized protein</fullName>
    </submittedName>
</protein>
<evidence type="ECO:0000313" key="2">
    <source>
        <dbReference type="WBParaSite" id="JU765_v2.g15313.t1"/>
    </source>
</evidence>
<dbReference type="Proteomes" id="UP000887576">
    <property type="component" value="Unplaced"/>
</dbReference>
<sequence>MSRIFTVSKESTNDEMSTFEDSLIFSTLSINETNDNDNFTNLNITENFTTFSTTLEYETTTLEFETTENASIETTTRPIRNVVIYEDVLEPFEIFQCIIMFFIMLLCFMFSIVMAKKLRSKEAEMKMIYEMTKDRPDDPVMVDLRASEDSMFNASQILEFPIALIPPLNKKLRRRSRSSISANKTTDKSSTSRSRSPFKDGFEAFKRKFKRSKTKKETTKTVQNDEVAVEFAATTAGEINVPMVGGMNKS</sequence>
<organism evidence="1 2">
    <name type="scientific">Panagrolaimus sp. JU765</name>
    <dbReference type="NCBI Taxonomy" id="591449"/>
    <lineage>
        <taxon>Eukaryota</taxon>
        <taxon>Metazoa</taxon>
        <taxon>Ecdysozoa</taxon>
        <taxon>Nematoda</taxon>
        <taxon>Chromadorea</taxon>
        <taxon>Rhabditida</taxon>
        <taxon>Tylenchina</taxon>
        <taxon>Panagrolaimomorpha</taxon>
        <taxon>Panagrolaimoidea</taxon>
        <taxon>Panagrolaimidae</taxon>
        <taxon>Panagrolaimus</taxon>
    </lineage>
</organism>
<proteinExistence type="predicted"/>